<dbReference type="PRINTS" id="PR00039">
    <property type="entry name" value="HTHLYSR"/>
</dbReference>
<evidence type="ECO:0000313" key="7">
    <source>
        <dbReference type="Proteomes" id="UP000478837"/>
    </source>
</evidence>
<dbReference type="AlphaFoldDB" id="A0A6L9MPZ3"/>
<name>A0A6L9MPZ3_9ALTE</name>
<feature type="domain" description="HTH lysR-type" evidence="5">
    <location>
        <begin position="3"/>
        <end position="60"/>
    </location>
</feature>
<dbReference type="PANTHER" id="PTHR30419:SF30">
    <property type="entry name" value="LYSR FAMILY TRANSCRIPTIONAL REGULATOR"/>
    <property type="match status" value="1"/>
</dbReference>
<dbReference type="Gene3D" id="3.40.190.290">
    <property type="match status" value="1"/>
</dbReference>
<dbReference type="Gene3D" id="1.10.10.10">
    <property type="entry name" value="Winged helix-like DNA-binding domain superfamily/Winged helix DNA-binding domain"/>
    <property type="match status" value="1"/>
</dbReference>
<keyword evidence="3" id="KW-0238">DNA-binding</keyword>
<evidence type="ECO:0000259" key="5">
    <source>
        <dbReference type="PROSITE" id="PS50931"/>
    </source>
</evidence>
<evidence type="ECO:0000256" key="2">
    <source>
        <dbReference type="ARBA" id="ARBA00023015"/>
    </source>
</evidence>
<keyword evidence="4" id="KW-0804">Transcription</keyword>
<dbReference type="Pfam" id="PF00126">
    <property type="entry name" value="HTH_1"/>
    <property type="match status" value="1"/>
</dbReference>
<dbReference type="GO" id="GO:0005829">
    <property type="term" value="C:cytosol"/>
    <property type="evidence" value="ECO:0007669"/>
    <property type="project" value="TreeGrafter"/>
</dbReference>
<evidence type="ECO:0000256" key="3">
    <source>
        <dbReference type="ARBA" id="ARBA00023125"/>
    </source>
</evidence>
<dbReference type="Proteomes" id="UP000478837">
    <property type="component" value="Unassembled WGS sequence"/>
</dbReference>
<dbReference type="InterPro" id="IPR005119">
    <property type="entry name" value="LysR_subst-bd"/>
</dbReference>
<dbReference type="PANTHER" id="PTHR30419">
    <property type="entry name" value="HTH-TYPE TRANSCRIPTIONAL REGULATOR YBHD"/>
    <property type="match status" value="1"/>
</dbReference>
<dbReference type="InterPro" id="IPR036388">
    <property type="entry name" value="WH-like_DNA-bd_sf"/>
</dbReference>
<dbReference type="FunFam" id="1.10.10.10:FF:000001">
    <property type="entry name" value="LysR family transcriptional regulator"/>
    <property type="match status" value="1"/>
</dbReference>
<dbReference type="GO" id="GO:0003677">
    <property type="term" value="F:DNA binding"/>
    <property type="evidence" value="ECO:0007669"/>
    <property type="project" value="UniProtKB-KW"/>
</dbReference>
<dbReference type="GO" id="GO:0003700">
    <property type="term" value="F:DNA-binding transcription factor activity"/>
    <property type="evidence" value="ECO:0007669"/>
    <property type="project" value="InterPro"/>
</dbReference>
<gene>
    <name evidence="6" type="ORF">GTW09_00910</name>
</gene>
<comment type="caution">
    <text evidence="6">The sequence shown here is derived from an EMBL/GenBank/DDBJ whole genome shotgun (WGS) entry which is preliminary data.</text>
</comment>
<dbReference type="InterPro" id="IPR000847">
    <property type="entry name" value="LysR_HTH_N"/>
</dbReference>
<comment type="similarity">
    <text evidence="1">Belongs to the LysR transcriptional regulatory family.</text>
</comment>
<dbReference type="SUPFAM" id="SSF53850">
    <property type="entry name" value="Periplasmic binding protein-like II"/>
    <property type="match status" value="1"/>
</dbReference>
<reference evidence="6 7" key="1">
    <citation type="submission" date="2020-01" db="EMBL/GenBank/DDBJ databases">
        <title>Genomes of bacteria type strains.</title>
        <authorList>
            <person name="Chen J."/>
            <person name="Zhu S."/>
            <person name="Yang J."/>
        </authorList>
    </citation>
    <scope>NUCLEOTIDE SEQUENCE [LARGE SCALE GENOMIC DNA]</scope>
    <source>
        <strain evidence="6 7">LMG 22958</strain>
    </source>
</reference>
<dbReference type="InterPro" id="IPR036390">
    <property type="entry name" value="WH_DNA-bd_sf"/>
</dbReference>
<accession>A0A6L9MPZ3</accession>
<keyword evidence="7" id="KW-1185">Reference proteome</keyword>
<dbReference type="InterPro" id="IPR050950">
    <property type="entry name" value="HTH-type_LysR_regulators"/>
</dbReference>
<dbReference type="PROSITE" id="PS50931">
    <property type="entry name" value="HTH_LYSR"/>
    <property type="match status" value="1"/>
</dbReference>
<evidence type="ECO:0000313" key="6">
    <source>
        <dbReference type="EMBL" id="NDW20090.1"/>
    </source>
</evidence>
<dbReference type="RefSeq" id="WP_163109277.1">
    <property type="nucleotide sequence ID" value="NZ_JAAAWP010000001.1"/>
</dbReference>
<sequence>MNISYRHLRAFIEVAHSTTFAEAAAKLHLTQPALSSSIKKMEQELGGKLFERNTRNVSLTPEGEILLPNALRLSRDWDNTFSDIQNLFAMAKGQLTISAMPSFAESHLPGLLSEFHHMAPNINLRVVDVVMEQVVQEIRNGRAEIGFTFEPEHKDGLIFDSLFTDRFVVVANKAQAARFNQKPSWRECLAFPLVMMNRGSAVRKWTEAELCRYGEPNIVAETGQLATLGKLIKSGLGISIMPSICKPQMEALGVIALEFVDSPLLKRVGLLRNERRGLSVSAQTLWKLTVSHYESSHYESSQ</sequence>
<organism evidence="6 7">
    <name type="scientific">Alteromonas hispanica</name>
    <dbReference type="NCBI Taxonomy" id="315421"/>
    <lineage>
        <taxon>Bacteria</taxon>
        <taxon>Pseudomonadati</taxon>
        <taxon>Pseudomonadota</taxon>
        <taxon>Gammaproteobacteria</taxon>
        <taxon>Alteromonadales</taxon>
        <taxon>Alteromonadaceae</taxon>
        <taxon>Alteromonas/Salinimonas group</taxon>
        <taxon>Alteromonas</taxon>
    </lineage>
</organism>
<dbReference type="SUPFAM" id="SSF46785">
    <property type="entry name" value="Winged helix' DNA-binding domain"/>
    <property type="match status" value="1"/>
</dbReference>
<protein>
    <submittedName>
        <fullName evidence="6">LysR family transcriptional regulator</fullName>
    </submittedName>
</protein>
<dbReference type="Pfam" id="PF03466">
    <property type="entry name" value="LysR_substrate"/>
    <property type="match status" value="1"/>
</dbReference>
<evidence type="ECO:0000256" key="1">
    <source>
        <dbReference type="ARBA" id="ARBA00009437"/>
    </source>
</evidence>
<dbReference type="EMBL" id="JAAAWP010000001">
    <property type="protein sequence ID" value="NDW20090.1"/>
    <property type="molecule type" value="Genomic_DNA"/>
</dbReference>
<proteinExistence type="inferred from homology"/>
<keyword evidence="2" id="KW-0805">Transcription regulation</keyword>
<evidence type="ECO:0000256" key="4">
    <source>
        <dbReference type="ARBA" id="ARBA00023163"/>
    </source>
</evidence>